<reference evidence="1" key="1">
    <citation type="submission" date="2022-12" db="EMBL/GenBank/DDBJ databases">
        <title>Reference genome sequencing for broad-spectrum identification of bacterial and archaeal isolates by mass spectrometry.</title>
        <authorList>
            <person name="Sekiguchi Y."/>
            <person name="Tourlousse D.M."/>
        </authorList>
    </citation>
    <scope>NUCLEOTIDE SEQUENCE</scope>
    <source>
        <strain evidence="1">LLR39Z86</strain>
    </source>
</reference>
<proteinExistence type="predicted"/>
<accession>A0A9W6GBX8</accession>
<dbReference type="InterPro" id="IPR052559">
    <property type="entry name" value="V-haloperoxidase"/>
</dbReference>
<evidence type="ECO:0000313" key="1">
    <source>
        <dbReference type="EMBL" id="GLI44017.1"/>
    </source>
</evidence>
<dbReference type="InterPro" id="IPR006311">
    <property type="entry name" value="TAT_signal"/>
</dbReference>
<gene>
    <name evidence="1" type="ORF">GALLR39Z86_38670</name>
</gene>
<dbReference type="EMBL" id="BSDT01000001">
    <property type="protein sequence ID" value="GLI44017.1"/>
    <property type="molecule type" value="Genomic_DNA"/>
</dbReference>
<dbReference type="PANTHER" id="PTHR34599">
    <property type="entry name" value="PEROXIDASE-RELATED"/>
    <property type="match status" value="1"/>
</dbReference>
<dbReference type="PANTHER" id="PTHR34599:SF1">
    <property type="entry name" value="PHOSPHATIDIC ACID PHOSPHATASE TYPE 2_HALOPEROXIDASE DOMAIN-CONTAINING PROTEIN"/>
    <property type="match status" value="1"/>
</dbReference>
<protein>
    <recommendedName>
        <fullName evidence="3">PAP2 superfamily protein</fullName>
    </recommendedName>
</protein>
<name>A0A9W6GBX8_9ACTN</name>
<dbReference type="RefSeq" id="WP_270114716.1">
    <property type="nucleotide sequence ID" value="NZ_BAAAOL010000007.1"/>
</dbReference>
<keyword evidence="2" id="KW-1185">Reference proteome</keyword>
<dbReference type="SUPFAM" id="SSF48317">
    <property type="entry name" value="Acid phosphatase/Vanadium-dependent haloperoxidase"/>
    <property type="match status" value="1"/>
</dbReference>
<dbReference type="PROSITE" id="PS51318">
    <property type="entry name" value="TAT"/>
    <property type="match status" value="1"/>
</dbReference>
<evidence type="ECO:0000313" key="2">
    <source>
        <dbReference type="Proteomes" id="UP001144313"/>
    </source>
</evidence>
<dbReference type="Gene3D" id="1.10.606.20">
    <property type="match status" value="1"/>
</dbReference>
<organism evidence="1 2">
    <name type="scientific">Glycomyces algeriensis</name>
    <dbReference type="NCBI Taxonomy" id="256037"/>
    <lineage>
        <taxon>Bacteria</taxon>
        <taxon>Bacillati</taxon>
        <taxon>Actinomycetota</taxon>
        <taxon>Actinomycetes</taxon>
        <taxon>Glycomycetales</taxon>
        <taxon>Glycomycetaceae</taxon>
        <taxon>Glycomyces</taxon>
    </lineage>
</organism>
<comment type="caution">
    <text evidence="1">The sequence shown here is derived from an EMBL/GenBank/DDBJ whole genome shotgun (WGS) entry which is preliminary data.</text>
</comment>
<dbReference type="CDD" id="cd03398">
    <property type="entry name" value="PAP2_haloperoxidase"/>
    <property type="match status" value="1"/>
</dbReference>
<dbReference type="AlphaFoldDB" id="A0A9W6GBX8"/>
<evidence type="ECO:0008006" key="3">
    <source>
        <dbReference type="Google" id="ProtNLM"/>
    </source>
</evidence>
<dbReference type="InterPro" id="IPR036938">
    <property type="entry name" value="PAP2/HPO_sf"/>
</dbReference>
<sequence length="425" mass="45057">MLSRPDHDFKFSHPRRRSLLAAIAAASVAAGVGAGLADPASGARPDCSADDALTWFDTTVAATAAGGSSVRVINDRSWAISWTAAARALRTAPRKGREQFSRAALASALHTGLSALTSGQQEALDAALADALARIPKGRTRTDGVAAGTREAQALLADREGDGLDPASISPQIEVPAPAPGIWRPTPPALARPTTAGIAYARPFALESAEQFRPAGPPPVGSEAYRAELDEVRSLGRIDSTARTAEQSFIAQFWFTSAVPLLQQSLRRGLERTDALADRVELVALFYIGQVDSQIAGAETKYHYWHWRPVSAVREDPEAPEPGWTPFETTPSHPDYISGTSLYAGVGQAVLHELVPQGPGRGFRLTSPDFPDTPRSYAGWTALGPEAVSARVLTGIHFRTAGKDALTLGADVVGHAVHIRDDLFG</sequence>
<dbReference type="Proteomes" id="UP001144313">
    <property type="component" value="Unassembled WGS sequence"/>
</dbReference>